<evidence type="ECO:0000313" key="1">
    <source>
        <dbReference type="EMBL" id="GAY76051.1"/>
    </source>
</evidence>
<evidence type="ECO:0000313" key="2">
    <source>
        <dbReference type="Proteomes" id="UP000319716"/>
    </source>
</evidence>
<protein>
    <submittedName>
        <fullName evidence="1">Uncharacterized protein</fullName>
    </submittedName>
</protein>
<dbReference type="Proteomes" id="UP000319716">
    <property type="component" value="Unassembled WGS sequence"/>
</dbReference>
<gene>
    <name evidence="1" type="ORF">NBRC111894_1605</name>
</gene>
<accession>A0A4Y1ZAU5</accession>
<sequence length="78" mass="9304">MMMSLEEKQVVLMKMSPEERQVMNLRCCFPQEHCLTTQEVRSCCYLHYYCCFRCLKNCFAHCCFHCLMHPTYLSGSDC</sequence>
<organism evidence="1 2">
    <name type="scientific">Sporolactobacillus inulinus</name>
    <dbReference type="NCBI Taxonomy" id="2078"/>
    <lineage>
        <taxon>Bacteria</taxon>
        <taxon>Bacillati</taxon>
        <taxon>Bacillota</taxon>
        <taxon>Bacilli</taxon>
        <taxon>Bacillales</taxon>
        <taxon>Sporolactobacillaceae</taxon>
        <taxon>Sporolactobacillus</taxon>
    </lineage>
</organism>
<name>A0A4Y1ZAU5_9BACL</name>
<proteinExistence type="predicted"/>
<dbReference type="AlphaFoldDB" id="A0A4Y1ZAU5"/>
<reference evidence="1 2" key="1">
    <citation type="submission" date="2017-11" db="EMBL/GenBank/DDBJ databases">
        <title>Draft Genome Sequence of Sporolactobacillus inulinus NBRC 111894 Isolated from Koso, a Japanese Sugar-Vegetable Fermented Beverage.</title>
        <authorList>
            <person name="Chiou T.Y."/>
            <person name="Oshima K."/>
            <person name="Suda W."/>
            <person name="Hattori M."/>
            <person name="Takahashi T."/>
        </authorList>
    </citation>
    <scope>NUCLEOTIDE SEQUENCE [LARGE SCALE GENOMIC DNA]</scope>
    <source>
        <strain evidence="1 2">NBRC111894</strain>
    </source>
</reference>
<dbReference type="EMBL" id="BEXB01000010">
    <property type="protein sequence ID" value="GAY76051.1"/>
    <property type="molecule type" value="Genomic_DNA"/>
</dbReference>
<comment type="caution">
    <text evidence="1">The sequence shown here is derived from an EMBL/GenBank/DDBJ whole genome shotgun (WGS) entry which is preliminary data.</text>
</comment>